<evidence type="ECO:0000313" key="1">
    <source>
        <dbReference type="EMBL" id="BAU27601.1"/>
    </source>
</evidence>
<dbReference type="RefSeq" id="WP_157737887.1">
    <property type="nucleotide sequence ID" value="NZ_AP017312.1"/>
</dbReference>
<keyword evidence="2" id="KW-1185">Reference proteome</keyword>
<organism evidence="1 2">
    <name type="scientific">Aneurinibacillus soli</name>
    <dbReference type="NCBI Taxonomy" id="1500254"/>
    <lineage>
        <taxon>Bacteria</taxon>
        <taxon>Bacillati</taxon>
        <taxon>Bacillota</taxon>
        <taxon>Bacilli</taxon>
        <taxon>Bacillales</taxon>
        <taxon>Paenibacillaceae</taxon>
        <taxon>Aneurinibacillus group</taxon>
        <taxon>Aneurinibacillus</taxon>
    </lineage>
</organism>
<evidence type="ECO:0000313" key="2">
    <source>
        <dbReference type="Proteomes" id="UP000217696"/>
    </source>
</evidence>
<name>A0A0U5AV43_9BACL</name>
<gene>
    <name evidence="1" type="ORF">CB4_01775</name>
</gene>
<proteinExistence type="predicted"/>
<reference evidence="1 2" key="1">
    <citation type="submission" date="2015-12" db="EMBL/GenBank/DDBJ databases">
        <title>Genome sequence of Aneurinibacillus soli.</title>
        <authorList>
            <person name="Lee J.S."/>
            <person name="Lee K.C."/>
            <person name="Kim K.K."/>
            <person name="Lee B.W."/>
        </authorList>
    </citation>
    <scope>NUCLEOTIDE SEQUENCE [LARGE SCALE GENOMIC DNA]</scope>
    <source>
        <strain evidence="1 2">CB4</strain>
    </source>
</reference>
<dbReference type="EMBL" id="AP017312">
    <property type="protein sequence ID" value="BAU27601.1"/>
    <property type="molecule type" value="Genomic_DNA"/>
</dbReference>
<dbReference type="AlphaFoldDB" id="A0A0U5AV43"/>
<protein>
    <submittedName>
        <fullName evidence="1">Uncharacterized protein</fullName>
    </submittedName>
</protein>
<dbReference type="KEGG" id="asoc:CB4_01775"/>
<dbReference type="Proteomes" id="UP000217696">
    <property type="component" value="Chromosome"/>
</dbReference>
<sequence>MSQIVYVSRLMTAREMRKACAMTKLVPDRLLIGGMIANKKAAECGDTQTA</sequence>
<accession>A0A0U5AV43</accession>